<organism evidence="1 2">
    <name type="scientific">Nocardioides luti</name>
    <dbReference type="NCBI Taxonomy" id="2761101"/>
    <lineage>
        <taxon>Bacteria</taxon>
        <taxon>Bacillati</taxon>
        <taxon>Actinomycetota</taxon>
        <taxon>Actinomycetes</taxon>
        <taxon>Propionibacteriales</taxon>
        <taxon>Nocardioidaceae</taxon>
        <taxon>Nocardioides</taxon>
    </lineage>
</organism>
<evidence type="ECO:0000313" key="2">
    <source>
        <dbReference type="Proteomes" id="UP000523955"/>
    </source>
</evidence>
<dbReference type="EMBL" id="JACKXE010000001">
    <property type="protein sequence ID" value="MBB6628550.1"/>
    <property type="molecule type" value="Genomic_DNA"/>
</dbReference>
<gene>
    <name evidence="1" type="ORF">H5V45_14590</name>
</gene>
<dbReference type="Proteomes" id="UP000523955">
    <property type="component" value="Unassembled WGS sequence"/>
</dbReference>
<evidence type="ECO:0000313" key="1">
    <source>
        <dbReference type="EMBL" id="MBB6628550.1"/>
    </source>
</evidence>
<dbReference type="Gene3D" id="3.40.830.10">
    <property type="entry name" value="LigB-like"/>
    <property type="match status" value="1"/>
</dbReference>
<proteinExistence type="predicted"/>
<keyword evidence="2" id="KW-1185">Reference proteome</keyword>
<reference evidence="1 2" key="1">
    <citation type="submission" date="2020-08" db="EMBL/GenBank/DDBJ databases">
        <authorList>
            <person name="Seo M.-J."/>
        </authorList>
    </citation>
    <scope>NUCLEOTIDE SEQUENCE [LARGE SCALE GENOMIC DNA]</scope>
    <source>
        <strain evidence="1 2">KIGAM211</strain>
    </source>
</reference>
<dbReference type="AlphaFoldDB" id="A0A7X0RJR4"/>
<comment type="caution">
    <text evidence="1">The sequence shown here is derived from an EMBL/GenBank/DDBJ whole genome shotgun (WGS) entry which is preliminary data.</text>
</comment>
<sequence length="172" mass="18053">MRVVLVPGVLALLPEYAGLTDPVADLRAACLDAVRWLGEPGGGIGVHGSPQGLRVARSLAAATGVTLDVAPERPAAVLVMGNGSARRTEKAPGHLDPRAAAFDDELGAALRDGQQDALGTVLADGLAEELLADVDGLRWLADSVRLGAATVDHDDDPFGVQYWVMRWTGEWR</sequence>
<name>A0A7X0RJR4_9ACTN</name>
<protein>
    <submittedName>
        <fullName evidence="1">Uncharacterized protein</fullName>
    </submittedName>
</protein>
<accession>A0A7X0RJR4</accession>